<dbReference type="Proteomes" id="UP001597318">
    <property type="component" value="Unassembled WGS sequence"/>
</dbReference>
<keyword evidence="3" id="KW-0328">Glycosyltransferase</keyword>
<dbReference type="Pfam" id="PF00534">
    <property type="entry name" value="Glycos_transf_1"/>
    <property type="match status" value="1"/>
</dbReference>
<dbReference type="EMBL" id="JBHUIK010000003">
    <property type="protein sequence ID" value="MFD2215007.1"/>
    <property type="molecule type" value="Genomic_DNA"/>
</dbReference>
<reference evidence="4" key="1">
    <citation type="journal article" date="2019" name="Int. J. Syst. Evol. Microbiol.">
        <title>The Global Catalogue of Microorganisms (GCM) 10K type strain sequencing project: providing services to taxonomists for standard genome sequencing and annotation.</title>
        <authorList>
            <consortium name="The Broad Institute Genomics Platform"/>
            <consortium name="The Broad Institute Genome Sequencing Center for Infectious Disease"/>
            <person name="Wu L."/>
            <person name="Ma J."/>
        </authorList>
    </citation>
    <scope>NUCLEOTIDE SEQUENCE [LARGE SCALE GENOMIC DNA]</scope>
    <source>
        <strain evidence="4">CGMCC 1.15474</strain>
    </source>
</reference>
<name>A0ABW5BYR6_9BACI</name>
<dbReference type="PANTHER" id="PTHR45947:SF3">
    <property type="entry name" value="SULFOQUINOVOSYL TRANSFERASE SQD2"/>
    <property type="match status" value="1"/>
</dbReference>
<proteinExistence type="predicted"/>
<dbReference type="Gene3D" id="3.40.50.2000">
    <property type="entry name" value="Glycogen Phosphorylase B"/>
    <property type="match status" value="2"/>
</dbReference>
<dbReference type="Pfam" id="PF13477">
    <property type="entry name" value="Glyco_trans_4_2"/>
    <property type="match status" value="1"/>
</dbReference>
<feature type="domain" description="Glycosyltransferase subfamily 4-like N-terminal" evidence="2">
    <location>
        <begin position="2"/>
        <end position="138"/>
    </location>
</feature>
<keyword evidence="3" id="KW-0808">Transferase</keyword>
<dbReference type="InterPro" id="IPR001296">
    <property type="entry name" value="Glyco_trans_1"/>
</dbReference>
<evidence type="ECO:0000259" key="1">
    <source>
        <dbReference type="Pfam" id="PF00534"/>
    </source>
</evidence>
<dbReference type="RefSeq" id="WP_247346552.1">
    <property type="nucleotide sequence ID" value="NZ_CP095550.1"/>
</dbReference>
<accession>A0ABW5BYR6</accession>
<dbReference type="EC" id="2.4.-.-" evidence="3"/>
<dbReference type="InterPro" id="IPR028098">
    <property type="entry name" value="Glyco_trans_4-like_N"/>
</dbReference>
<evidence type="ECO:0000313" key="3">
    <source>
        <dbReference type="EMBL" id="MFD2215007.1"/>
    </source>
</evidence>
<organism evidence="3 4">
    <name type="scientific">Metabacillus endolithicus</name>
    <dbReference type="NCBI Taxonomy" id="1535204"/>
    <lineage>
        <taxon>Bacteria</taxon>
        <taxon>Bacillati</taxon>
        <taxon>Bacillota</taxon>
        <taxon>Bacilli</taxon>
        <taxon>Bacillales</taxon>
        <taxon>Bacillaceae</taxon>
        <taxon>Metabacillus</taxon>
    </lineage>
</organism>
<protein>
    <submittedName>
        <fullName evidence="3">Glycosyltransferase</fullName>
        <ecNumber evidence="3">2.4.-.-</ecNumber>
    </submittedName>
</protein>
<dbReference type="SUPFAM" id="SSF53756">
    <property type="entry name" value="UDP-Glycosyltransferase/glycogen phosphorylase"/>
    <property type="match status" value="1"/>
</dbReference>
<feature type="domain" description="Glycosyl transferase family 1" evidence="1">
    <location>
        <begin position="172"/>
        <end position="338"/>
    </location>
</feature>
<comment type="caution">
    <text evidence="3">The sequence shown here is derived from an EMBL/GenBank/DDBJ whole genome shotgun (WGS) entry which is preliminary data.</text>
</comment>
<evidence type="ECO:0000259" key="2">
    <source>
        <dbReference type="Pfam" id="PF13477"/>
    </source>
</evidence>
<dbReference type="GO" id="GO:0016757">
    <property type="term" value="F:glycosyltransferase activity"/>
    <property type="evidence" value="ECO:0007669"/>
    <property type="project" value="UniProtKB-KW"/>
</dbReference>
<dbReference type="InterPro" id="IPR050194">
    <property type="entry name" value="Glycosyltransferase_grp1"/>
</dbReference>
<sequence>MKIAVLGPASNVHTKKFLDYYDKQGFDIINISFDSHKDDQDRSHWKNVKTRYLNVGSNKLTYFLTVSTLKKILKEEKPDILHAHYVSSYGVIGALANFHPYVISVWGMDIFDFPKEGALNTYMVKYALGKADMIGSTSEVMKVETAQYTDKKIEVTPFGVNLDVFKPNEVRTESDKVNFGIVKTMTEKYGIRYLLQGYALFKEQVDELTYKNTHLTIVGGGPKLEEYQNLAQELNIADQTTFTGKIPHDQVPNKINEFDVFFVPSTLDSESFGVAAVEAQACEVPVVVANVGGLPEVVLDKQTGFVIPTKDAQAIADKMIYFIHNPEEGKKMGKLGREHVSKHYQWEENAAYMVSLYQKNLL</sequence>
<dbReference type="PANTHER" id="PTHR45947">
    <property type="entry name" value="SULFOQUINOVOSYL TRANSFERASE SQD2"/>
    <property type="match status" value="1"/>
</dbReference>
<keyword evidence="4" id="KW-1185">Reference proteome</keyword>
<evidence type="ECO:0000313" key="4">
    <source>
        <dbReference type="Proteomes" id="UP001597318"/>
    </source>
</evidence>
<gene>
    <name evidence="3" type="ORF">ACFSKK_15055</name>
</gene>